<organism evidence="1 2">
    <name type="scientific">Cichorium intybus</name>
    <name type="common">Chicory</name>
    <dbReference type="NCBI Taxonomy" id="13427"/>
    <lineage>
        <taxon>Eukaryota</taxon>
        <taxon>Viridiplantae</taxon>
        <taxon>Streptophyta</taxon>
        <taxon>Embryophyta</taxon>
        <taxon>Tracheophyta</taxon>
        <taxon>Spermatophyta</taxon>
        <taxon>Magnoliopsida</taxon>
        <taxon>eudicotyledons</taxon>
        <taxon>Gunneridae</taxon>
        <taxon>Pentapetalae</taxon>
        <taxon>asterids</taxon>
        <taxon>campanulids</taxon>
        <taxon>Asterales</taxon>
        <taxon>Asteraceae</taxon>
        <taxon>Cichorioideae</taxon>
        <taxon>Cichorieae</taxon>
        <taxon>Cichoriinae</taxon>
        <taxon>Cichorium</taxon>
    </lineage>
</organism>
<evidence type="ECO:0000313" key="2">
    <source>
        <dbReference type="Proteomes" id="UP001055811"/>
    </source>
</evidence>
<sequence>MTFEVWLRCGLGGVADFGANYAVAVEEKKHLGFRFRRICYCLRSRHCRRRLHICALATTIKGLSCGANGCELKELGRFLVIQSLVSIKMNDLLNVSLILHLNSYVIHSCYSSRVALYLQHVSFHSVLVLPIADRGDSLLSYL</sequence>
<dbReference type="EMBL" id="CM042011">
    <property type="protein sequence ID" value="KAI3764881.1"/>
    <property type="molecule type" value="Genomic_DNA"/>
</dbReference>
<name>A0ACB9F1P7_CICIN</name>
<reference evidence="1 2" key="2">
    <citation type="journal article" date="2022" name="Mol. Ecol. Resour.">
        <title>The genomes of chicory, endive, great burdock and yacon provide insights into Asteraceae paleo-polyploidization history and plant inulin production.</title>
        <authorList>
            <person name="Fan W."/>
            <person name="Wang S."/>
            <person name="Wang H."/>
            <person name="Wang A."/>
            <person name="Jiang F."/>
            <person name="Liu H."/>
            <person name="Zhao H."/>
            <person name="Xu D."/>
            <person name="Zhang Y."/>
        </authorList>
    </citation>
    <scope>NUCLEOTIDE SEQUENCE [LARGE SCALE GENOMIC DNA]</scope>
    <source>
        <strain evidence="2">cv. Punajuju</strain>
        <tissue evidence="1">Leaves</tissue>
    </source>
</reference>
<keyword evidence="2" id="KW-1185">Reference proteome</keyword>
<protein>
    <submittedName>
        <fullName evidence="1">Uncharacterized protein</fullName>
    </submittedName>
</protein>
<accession>A0ACB9F1P7</accession>
<gene>
    <name evidence="1" type="ORF">L2E82_14898</name>
</gene>
<comment type="caution">
    <text evidence="1">The sequence shown here is derived from an EMBL/GenBank/DDBJ whole genome shotgun (WGS) entry which is preliminary data.</text>
</comment>
<evidence type="ECO:0000313" key="1">
    <source>
        <dbReference type="EMBL" id="KAI3764881.1"/>
    </source>
</evidence>
<dbReference type="Proteomes" id="UP001055811">
    <property type="component" value="Linkage Group LG03"/>
</dbReference>
<proteinExistence type="predicted"/>
<reference evidence="2" key="1">
    <citation type="journal article" date="2022" name="Mol. Ecol. Resour.">
        <title>The genomes of chicory, endive, great burdock and yacon provide insights into Asteraceae palaeo-polyploidization history and plant inulin production.</title>
        <authorList>
            <person name="Fan W."/>
            <person name="Wang S."/>
            <person name="Wang H."/>
            <person name="Wang A."/>
            <person name="Jiang F."/>
            <person name="Liu H."/>
            <person name="Zhao H."/>
            <person name="Xu D."/>
            <person name="Zhang Y."/>
        </authorList>
    </citation>
    <scope>NUCLEOTIDE SEQUENCE [LARGE SCALE GENOMIC DNA]</scope>
    <source>
        <strain evidence="2">cv. Punajuju</strain>
    </source>
</reference>